<evidence type="ECO:0000313" key="1">
    <source>
        <dbReference type="EMBL" id="PTL71305.1"/>
    </source>
</evidence>
<accession>A0A2T4UP43</accession>
<proteinExistence type="predicted"/>
<comment type="caution">
    <text evidence="1">The sequence shown here is derived from an EMBL/GenBank/DDBJ whole genome shotgun (WGS) entry which is preliminary data.</text>
</comment>
<evidence type="ECO:0000313" key="2">
    <source>
        <dbReference type="Proteomes" id="UP000241085"/>
    </source>
</evidence>
<reference evidence="1 2" key="1">
    <citation type="submission" date="2018-03" db="EMBL/GenBank/DDBJ databases">
        <title>Bacteriophage NCPPB3778 and a type I-E CRISPR drive the evolution of the US Biological Select Agent, Rathayibacter toxicus.</title>
        <authorList>
            <person name="Davis E.W.II."/>
            <person name="Tabima J.F."/>
            <person name="Weisberg A.J."/>
            <person name="Dantas Lopes L."/>
            <person name="Wiseman M.S."/>
            <person name="Wiseman M.S."/>
            <person name="Pupko T."/>
            <person name="Belcher M.S."/>
            <person name="Sechler A.J."/>
            <person name="Tancos M.A."/>
            <person name="Schroeder B.K."/>
            <person name="Murray T.D."/>
            <person name="Luster D.G."/>
            <person name="Schneider W.L."/>
            <person name="Rogers E."/>
            <person name="Andreote F.D."/>
            <person name="Grunwald N.J."/>
            <person name="Putnam M.L."/>
            <person name="Chang J.H."/>
        </authorList>
    </citation>
    <scope>NUCLEOTIDE SEQUENCE [LARGE SCALE GENOMIC DNA]</scope>
    <source>
        <strain evidence="1 2">DSM 15933</strain>
    </source>
</reference>
<dbReference type="Proteomes" id="UP000241085">
    <property type="component" value="Unassembled WGS sequence"/>
</dbReference>
<protein>
    <submittedName>
        <fullName evidence="1">Uncharacterized protein</fullName>
    </submittedName>
</protein>
<sequence>MHLRDFVRARAKGRRTHVAHDREQVLAARDGNFFAFFYERFLTGAINYINDGCRGSALHDVIEAAPTNKRASYEANGRGLLTFLGGVSVRSARRQQRNVIVIDVDGTQMVSLRLHLILELNNGDRLATHVYFSEQALTPSEIAVMETSIALATRQVDSGAIPALLLARTGELRRIDTGTATVADRRDYLRSEADAYKTEWDRGAEAS</sequence>
<name>A0A2T4UP43_9MICO</name>
<gene>
    <name evidence="1" type="ORF">C1I63_18965</name>
</gene>
<organism evidence="1 2">
    <name type="scientific">Rathayibacter caricis DSM 15933</name>
    <dbReference type="NCBI Taxonomy" id="1328867"/>
    <lineage>
        <taxon>Bacteria</taxon>
        <taxon>Bacillati</taxon>
        <taxon>Actinomycetota</taxon>
        <taxon>Actinomycetes</taxon>
        <taxon>Micrococcales</taxon>
        <taxon>Microbacteriaceae</taxon>
        <taxon>Rathayibacter</taxon>
    </lineage>
</organism>
<dbReference type="AlphaFoldDB" id="A0A2T4UP43"/>
<dbReference type="EMBL" id="PZPL01000002">
    <property type="protein sequence ID" value="PTL71305.1"/>
    <property type="molecule type" value="Genomic_DNA"/>
</dbReference>
<keyword evidence="2" id="KW-1185">Reference proteome</keyword>